<dbReference type="InterPro" id="IPR036237">
    <property type="entry name" value="Xyl_isomerase-like_sf"/>
</dbReference>
<dbReference type="PANTHER" id="PTHR12110">
    <property type="entry name" value="HYDROXYPYRUVATE ISOMERASE"/>
    <property type="match status" value="1"/>
</dbReference>
<dbReference type="InterPro" id="IPR050312">
    <property type="entry name" value="IolE/XylAMocC-like"/>
</dbReference>
<dbReference type="Gene3D" id="3.20.20.150">
    <property type="entry name" value="Divalent-metal-dependent TIM barrel enzymes"/>
    <property type="match status" value="1"/>
</dbReference>
<evidence type="ECO:0000313" key="2">
    <source>
        <dbReference type="EMBL" id="NKC30501.1"/>
    </source>
</evidence>
<protein>
    <submittedName>
        <fullName evidence="2">TIM barrel protein</fullName>
    </submittedName>
</protein>
<evidence type="ECO:0000313" key="3">
    <source>
        <dbReference type="Proteomes" id="UP000787635"/>
    </source>
</evidence>
<proteinExistence type="predicted"/>
<name>A0ABX1E0A8_9PROT</name>
<dbReference type="EMBL" id="JAAVNE010000007">
    <property type="protein sequence ID" value="NKC30501.1"/>
    <property type="molecule type" value="Genomic_DNA"/>
</dbReference>
<dbReference type="InterPro" id="IPR013022">
    <property type="entry name" value="Xyl_isomerase-like_TIM-brl"/>
</dbReference>
<dbReference type="RefSeq" id="WP_168028402.1">
    <property type="nucleotide sequence ID" value="NZ_JAAVNE010000007.1"/>
</dbReference>
<sequence>MKRPLGIAQLTLLETPPPEMIEIAAAAGADCVGVRLIPVLPDTPFYPLMTDAALMRETLRRMDDTGVRVFDIEIVRLEAETDVARFTPFFEAGARLGAKAILVAAYDREPARLAETYARFCDAAAPYGLTADLEFMPWTAVPDVRAAVALLAQVERPNAGILVDPIHVDRSFSTLADLATIRPEWLHYWQLCDAPAAQPADLEAMLHQARAERLRPGQGGIDLGALVSAMPAHLPVSLEVPEVALARRVAARERGVSMVREARDFLARQG</sequence>
<accession>A0ABX1E0A8</accession>
<organism evidence="2 3">
    <name type="scientific">Falsiroseomonas selenitidurans</name>
    <dbReference type="NCBI Taxonomy" id="2716335"/>
    <lineage>
        <taxon>Bacteria</taxon>
        <taxon>Pseudomonadati</taxon>
        <taxon>Pseudomonadota</taxon>
        <taxon>Alphaproteobacteria</taxon>
        <taxon>Acetobacterales</taxon>
        <taxon>Roseomonadaceae</taxon>
        <taxon>Falsiroseomonas</taxon>
    </lineage>
</organism>
<keyword evidence="3" id="KW-1185">Reference proteome</keyword>
<evidence type="ECO:0000259" key="1">
    <source>
        <dbReference type="Pfam" id="PF01261"/>
    </source>
</evidence>
<comment type="caution">
    <text evidence="2">The sequence shown here is derived from an EMBL/GenBank/DDBJ whole genome shotgun (WGS) entry which is preliminary data.</text>
</comment>
<dbReference type="PANTHER" id="PTHR12110:SF48">
    <property type="entry name" value="BLL3656 PROTEIN"/>
    <property type="match status" value="1"/>
</dbReference>
<feature type="domain" description="Xylose isomerase-like TIM barrel" evidence="1">
    <location>
        <begin position="22"/>
        <end position="247"/>
    </location>
</feature>
<dbReference type="Pfam" id="PF01261">
    <property type="entry name" value="AP_endonuc_2"/>
    <property type="match status" value="1"/>
</dbReference>
<dbReference type="SUPFAM" id="SSF51658">
    <property type="entry name" value="Xylose isomerase-like"/>
    <property type="match status" value="1"/>
</dbReference>
<reference evidence="2 3" key="1">
    <citation type="submission" date="2020-03" db="EMBL/GenBank/DDBJ databases">
        <title>Roseomonas selenitidurans sp. nov. isolated from urban soil.</title>
        <authorList>
            <person name="Liu H."/>
        </authorList>
    </citation>
    <scope>NUCLEOTIDE SEQUENCE [LARGE SCALE GENOMIC DNA]</scope>
    <source>
        <strain evidence="2 3">BU-1</strain>
    </source>
</reference>
<dbReference type="Proteomes" id="UP000787635">
    <property type="component" value="Unassembled WGS sequence"/>
</dbReference>
<gene>
    <name evidence="2" type="ORF">HEQ75_06475</name>
</gene>